<protein>
    <submittedName>
        <fullName evidence="2">Uncharacterized protein</fullName>
    </submittedName>
</protein>
<evidence type="ECO:0000256" key="1">
    <source>
        <dbReference type="SAM" id="MobiDB-lite"/>
    </source>
</evidence>
<comment type="caution">
    <text evidence="2">The sequence shown here is derived from an EMBL/GenBank/DDBJ whole genome shotgun (WGS) entry which is preliminary data.</text>
</comment>
<accession>A0A8H7NV70</accession>
<dbReference type="Proteomes" id="UP000639403">
    <property type="component" value="Unassembled WGS sequence"/>
</dbReference>
<name>A0A8H7NV70_9APHY</name>
<dbReference type="Gene3D" id="3.30.160.60">
    <property type="entry name" value="Classic Zinc Finger"/>
    <property type="match status" value="1"/>
</dbReference>
<organism evidence="2 3">
    <name type="scientific">Rhodonia placenta</name>
    <dbReference type="NCBI Taxonomy" id="104341"/>
    <lineage>
        <taxon>Eukaryota</taxon>
        <taxon>Fungi</taxon>
        <taxon>Dikarya</taxon>
        <taxon>Basidiomycota</taxon>
        <taxon>Agaricomycotina</taxon>
        <taxon>Agaricomycetes</taxon>
        <taxon>Polyporales</taxon>
        <taxon>Adustoporiaceae</taxon>
        <taxon>Rhodonia</taxon>
    </lineage>
</organism>
<dbReference type="EMBL" id="JADOXO010000388">
    <property type="protein sequence ID" value="KAF9805356.1"/>
    <property type="molecule type" value="Genomic_DNA"/>
</dbReference>
<feature type="compositionally biased region" description="Low complexity" evidence="1">
    <location>
        <begin position="217"/>
        <end position="227"/>
    </location>
</feature>
<gene>
    <name evidence="2" type="ORF">IEO21_09079</name>
</gene>
<feature type="compositionally biased region" description="Low complexity" evidence="1">
    <location>
        <begin position="191"/>
        <end position="202"/>
    </location>
</feature>
<reference evidence="2" key="2">
    <citation type="journal article" name="Front. Microbiol.">
        <title>Degradative Capacity of Two Strains of Rhodonia placenta: From Phenotype to Genotype.</title>
        <authorList>
            <person name="Kolle M."/>
            <person name="Horta M.A.C."/>
            <person name="Nowrousian M."/>
            <person name="Ohm R.A."/>
            <person name="Benz J.P."/>
            <person name="Pilgard A."/>
        </authorList>
    </citation>
    <scope>NUCLEOTIDE SEQUENCE</scope>
    <source>
        <strain evidence="2">FPRL280</strain>
    </source>
</reference>
<evidence type="ECO:0000313" key="2">
    <source>
        <dbReference type="EMBL" id="KAF9805356.1"/>
    </source>
</evidence>
<evidence type="ECO:0000313" key="3">
    <source>
        <dbReference type="Proteomes" id="UP000639403"/>
    </source>
</evidence>
<proteinExistence type="predicted"/>
<feature type="region of interest" description="Disordered" evidence="1">
    <location>
        <begin position="357"/>
        <end position="382"/>
    </location>
</feature>
<dbReference type="AlphaFoldDB" id="A0A8H7NV70"/>
<sequence length="382" mass="42631">MTSWQQNNAQYRSMDNNTQPFQHLVPLGEVTVEREQDIAWIAEVCDDLAGSMSSGIMPDRLIENIPHPMTREQLIAFEDGLEYDAPIFSLCADTSNVSTAPAPGLHMADQNAINNEHDARADGEEDLLNEHDYEVPLMASSSSVLPSAAWRREDLGGETVLPTINGSAGEGYVDVGTRVWPSARPSQISDASAARGARATTSIEHSRSPLPLPGPSPASTTPSTTILLEEEQGSNSRSGKGIKRARDDDSDEENDDMAHVEVTTSVEPTQERKVKKIRIEPTEVPHVTCPGCGGSFREDTFGRHWRDHCGMSPERENRQPLICDVCRRMWQPGNNRLRDFSTDHSLRRHVVRRHTEEDWHAMQRERGKKTRRSHKRSKGASR</sequence>
<reference evidence="2" key="1">
    <citation type="submission" date="2020-11" db="EMBL/GenBank/DDBJ databases">
        <authorList>
            <person name="Koelle M."/>
            <person name="Horta M.A.C."/>
            <person name="Nowrousian M."/>
            <person name="Ohm R.A."/>
            <person name="Benz P."/>
            <person name="Pilgard A."/>
        </authorList>
    </citation>
    <scope>NUCLEOTIDE SEQUENCE</scope>
    <source>
        <strain evidence="2">FPRL280</strain>
    </source>
</reference>
<feature type="region of interest" description="Disordered" evidence="1">
    <location>
        <begin position="183"/>
        <end position="272"/>
    </location>
</feature>
<feature type="compositionally biased region" description="Basic residues" evidence="1">
    <location>
        <begin position="366"/>
        <end position="382"/>
    </location>
</feature>